<accession>A0A3D3R3W5</accession>
<dbReference type="EMBL" id="DQAY01000059">
    <property type="protein sequence ID" value="HCO23449.1"/>
    <property type="molecule type" value="Genomic_DNA"/>
</dbReference>
<comment type="caution">
    <text evidence="2">The sequence shown here is derived from an EMBL/GenBank/DDBJ whole genome shotgun (WGS) entry which is preliminary data.</text>
</comment>
<sequence length="185" mass="19968">MNFQNKLALCTFSVVLSISLCGCGQVGKFVGKLKFFGKGAQQGLKQGVKQGGDDVLSKERFWKTPKPKSTSPISRGAAVAAMSTAKAGATKAFRGASTSTKRCGEQLVKLTQNYTRFVPASQVAVRIIYQKLVENNSRLDDIHAQLSDPNLSDSEAAQLQAECDNINQLNKRIEAKIETLTAELG</sequence>
<evidence type="ECO:0000313" key="3">
    <source>
        <dbReference type="Proteomes" id="UP000263642"/>
    </source>
</evidence>
<organism evidence="2 3">
    <name type="scientific">Gimesia maris</name>
    <dbReference type="NCBI Taxonomy" id="122"/>
    <lineage>
        <taxon>Bacteria</taxon>
        <taxon>Pseudomonadati</taxon>
        <taxon>Planctomycetota</taxon>
        <taxon>Planctomycetia</taxon>
        <taxon>Planctomycetales</taxon>
        <taxon>Planctomycetaceae</taxon>
        <taxon>Gimesia</taxon>
    </lineage>
</organism>
<dbReference type="Proteomes" id="UP000263642">
    <property type="component" value="Unassembled WGS sequence"/>
</dbReference>
<evidence type="ECO:0000256" key="1">
    <source>
        <dbReference type="SAM" id="Coils"/>
    </source>
</evidence>
<gene>
    <name evidence="2" type="ORF">DIT97_10465</name>
</gene>
<dbReference type="AlphaFoldDB" id="A0A3D3R3W5"/>
<reference evidence="2 3" key="1">
    <citation type="journal article" date="2018" name="Nat. Biotechnol.">
        <title>A standardized bacterial taxonomy based on genome phylogeny substantially revises the tree of life.</title>
        <authorList>
            <person name="Parks D.H."/>
            <person name="Chuvochina M."/>
            <person name="Waite D.W."/>
            <person name="Rinke C."/>
            <person name="Skarshewski A."/>
            <person name="Chaumeil P.A."/>
            <person name="Hugenholtz P."/>
        </authorList>
    </citation>
    <scope>NUCLEOTIDE SEQUENCE [LARGE SCALE GENOMIC DNA]</scope>
    <source>
        <strain evidence="2">UBA9375</strain>
    </source>
</reference>
<name>A0A3D3R3W5_9PLAN</name>
<protein>
    <recommendedName>
        <fullName evidence="4">Lipoprotein</fullName>
    </recommendedName>
</protein>
<keyword evidence="1" id="KW-0175">Coiled coil</keyword>
<evidence type="ECO:0008006" key="4">
    <source>
        <dbReference type="Google" id="ProtNLM"/>
    </source>
</evidence>
<feature type="coiled-coil region" evidence="1">
    <location>
        <begin position="156"/>
        <end position="183"/>
    </location>
</feature>
<evidence type="ECO:0000313" key="2">
    <source>
        <dbReference type="EMBL" id="HCO23449.1"/>
    </source>
</evidence>
<proteinExistence type="predicted"/>
<dbReference type="PROSITE" id="PS51257">
    <property type="entry name" value="PROKAR_LIPOPROTEIN"/>
    <property type="match status" value="1"/>
</dbReference>